<dbReference type="Proteomes" id="UP000070544">
    <property type="component" value="Unassembled WGS sequence"/>
</dbReference>
<protein>
    <submittedName>
        <fullName evidence="1">Uncharacterized protein</fullName>
    </submittedName>
</protein>
<gene>
    <name evidence="1" type="ORF">M427DRAFT_379070</name>
</gene>
<name>A0A139AV62_GONPJ</name>
<evidence type="ECO:0000313" key="2">
    <source>
        <dbReference type="Proteomes" id="UP000070544"/>
    </source>
</evidence>
<reference evidence="1 2" key="1">
    <citation type="journal article" date="2015" name="Genome Biol. Evol.">
        <title>Phylogenomic analyses indicate that early fungi evolved digesting cell walls of algal ancestors of land plants.</title>
        <authorList>
            <person name="Chang Y."/>
            <person name="Wang S."/>
            <person name="Sekimoto S."/>
            <person name="Aerts A.L."/>
            <person name="Choi C."/>
            <person name="Clum A."/>
            <person name="LaButti K.M."/>
            <person name="Lindquist E.A."/>
            <person name="Yee Ngan C."/>
            <person name="Ohm R.A."/>
            <person name="Salamov A.A."/>
            <person name="Grigoriev I.V."/>
            <person name="Spatafora J.W."/>
            <person name="Berbee M.L."/>
        </authorList>
    </citation>
    <scope>NUCLEOTIDE SEQUENCE [LARGE SCALE GENOMIC DNA]</scope>
    <source>
        <strain evidence="1 2">JEL478</strain>
    </source>
</reference>
<evidence type="ECO:0000313" key="1">
    <source>
        <dbReference type="EMBL" id="KXS20597.1"/>
    </source>
</evidence>
<keyword evidence="2" id="KW-1185">Reference proteome</keyword>
<organism evidence="1 2">
    <name type="scientific">Gonapodya prolifera (strain JEL478)</name>
    <name type="common">Monoblepharis prolifera</name>
    <dbReference type="NCBI Taxonomy" id="1344416"/>
    <lineage>
        <taxon>Eukaryota</taxon>
        <taxon>Fungi</taxon>
        <taxon>Fungi incertae sedis</taxon>
        <taxon>Chytridiomycota</taxon>
        <taxon>Chytridiomycota incertae sedis</taxon>
        <taxon>Monoblepharidomycetes</taxon>
        <taxon>Monoblepharidales</taxon>
        <taxon>Gonapodyaceae</taxon>
        <taxon>Gonapodya</taxon>
    </lineage>
</organism>
<proteinExistence type="predicted"/>
<sequence>MNCGGPKGFNITVFMKSPGLQLDFAKVGAVAGTSMFENISLGVDKIFKDFTGDVTAVFPSTTIIQTLSLFILFYEDDRPTNYRSHVSYFHGFSSYESSYKNLLAASSDAQFLTDEFKNNQSGVFKFGVRDAVRRVTLDRQDLRRSVEADVEAYLGSQEMPKRQHSERSFDVVYSCVLTVDRYKETVMFVQRAF</sequence>
<dbReference type="EMBL" id="KQ965735">
    <property type="protein sequence ID" value="KXS20597.1"/>
    <property type="molecule type" value="Genomic_DNA"/>
</dbReference>
<dbReference type="AlphaFoldDB" id="A0A139AV62"/>
<accession>A0A139AV62</accession>